<dbReference type="AlphaFoldDB" id="A0A2W2FB59"/>
<dbReference type="InterPro" id="IPR001375">
    <property type="entry name" value="Peptidase_S9_cat"/>
</dbReference>
<dbReference type="OrthoDB" id="9765647at2"/>
<feature type="domain" description="Peptidase S9 prolyl oligopeptidase catalytic" evidence="2">
    <location>
        <begin position="221"/>
        <end position="401"/>
    </location>
</feature>
<sequence>MADDVAPFNRLNFSPDAALDFQYMRTLASAPYGGASPGEVLHVARQAPPSGGDRDSYINAWAELGQRVAAQAREALAAGRHATARQAFLRAYNYLRAAEFYFPATQAAQRRRFYEESLAQFDAAAQLMTHPAEKISIPYENGVALPGYLFAVADDGKPRPTVIACGGMDGAGEEMYLLGGVPDAIRRGLNVIVFHGPGHRGLQLSHPELAFRPDAEVPLSAVVDYALNRTAVNGDRLALYGLSFGGYLAPRAAAHDRRIKALVANSPQRDLLGLVLGATTGGSYDDPSERVRRASWSTQAMIENYLLWNHGVTSLDAFLTHAANFSLEGMEEQIACPTLSLVAEGETQTALAQAHRFHQALRAPKHFVSLTTADGADHHCGVSNVAHTSALVYDWIAQQLRQA</sequence>
<dbReference type="RefSeq" id="WP_111176358.1">
    <property type="nucleotide sequence ID" value="NZ_POUD01000011.1"/>
</dbReference>
<dbReference type="Gene3D" id="3.40.50.1820">
    <property type="entry name" value="alpha/beta hydrolase"/>
    <property type="match status" value="1"/>
</dbReference>
<accession>A0A2W2FB59</accession>
<organism evidence="3 4">
    <name type="scientific">Nonomuraea aridisoli</name>
    <dbReference type="NCBI Taxonomy" id="2070368"/>
    <lineage>
        <taxon>Bacteria</taxon>
        <taxon>Bacillati</taxon>
        <taxon>Actinomycetota</taxon>
        <taxon>Actinomycetes</taxon>
        <taxon>Streptosporangiales</taxon>
        <taxon>Streptosporangiaceae</taxon>
        <taxon>Nonomuraea</taxon>
    </lineage>
</organism>
<dbReference type="EMBL" id="POUD01000011">
    <property type="protein sequence ID" value="PZG22088.1"/>
    <property type="molecule type" value="Genomic_DNA"/>
</dbReference>
<evidence type="ECO:0000259" key="2">
    <source>
        <dbReference type="Pfam" id="PF00326"/>
    </source>
</evidence>
<comment type="similarity">
    <text evidence="1">Belongs to the AB hydrolase superfamily.</text>
</comment>
<protein>
    <recommendedName>
        <fullName evidence="2">Peptidase S9 prolyl oligopeptidase catalytic domain-containing protein</fullName>
    </recommendedName>
</protein>
<comment type="caution">
    <text evidence="3">The sequence shown here is derived from an EMBL/GenBank/DDBJ whole genome shotgun (WGS) entry which is preliminary data.</text>
</comment>
<dbReference type="PANTHER" id="PTHR22946:SF12">
    <property type="entry name" value="CONIDIAL PIGMENT BIOSYNTHESIS PROTEIN AYG1 (AFU_ORTHOLOGUE AFUA_2G17550)"/>
    <property type="match status" value="1"/>
</dbReference>
<name>A0A2W2FB59_9ACTN</name>
<keyword evidence="4" id="KW-1185">Reference proteome</keyword>
<proteinExistence type="inferred from homology"/>
<dbReference type="Gene3D" id="1.20.1440.110">
    <property type="entry name" value="acylaminoacyl peptidase"/>
    <property type="match status" value="1"/>
</dbReference>
<evidence type="ECO:0000313" key="4">
    <source>
        <dbReference type="Proteomes" id="UP000249304"/>
    </source>
</evidence>
<dbReference type="Proteomes" id="UP000249304">
    <property type="component" value="Unassembled WGS sequence"/>
</dbReference>
<dbReference type="Pfam" id="PF00326">
    <property type="entry name" value="Peptidase_S9"/>
    <property type="match status" value="1"/>
</dbReference>
<evidence type="ECO:0000256" key="1">
    <source>
        <dbReference type="ARBA" id="ARBA00008645"/>
    </source>
</evidence>
<dbReference type="SUPFAM" id="SSF53474">
    <property type="entry name" value="alpha/beta-Hydrolases"/>
    <property type="match status" value="1"/>
</dbReference>
<evidence type="ECO:0000313" key="3">
    <source>
        <dbReference type="EMBL" id="PZG22088.1"/>
    </source>
</evidence>
<dbReference type="InterPro" id="IPR050261">
    <property type="entry name" value="FrsA_esterase"/>
</dbReference>
<dbReference type="GO" id="GO:0008236">
    <property type="term" value="F:serine-type peptidase activity"/>
    <property type="evidence" value="ECO:0007669"/>
    <property type="project" value="InterPro"/>
</dbReference>
<gene>
    <name evidence="3" type="ORF">C1J01_04760</name>
</gene>
<dbReference type="InterPro" id="IPR029058">
    <property type="entry name" value="AB_hydrolase_fold"/>
</dbReference>
<reference evidence="3 4" key="1">
    <citation type="submission" date="2018-01" db="EMBL/GenBank/DDBJ databases">
        <title>Draft genome sequence of Nonomuraea sp. KC333.</title>
        <authorList>
            <person name="Sahin N."/>
            <person name="Saygin H."/>
            <person name="Ay H."/>
        </authorList>
    </citation>
    <scope>NUCLEOTIDE SEQUENCE [LARGE SCALE GENOMIC DNA]</scope>
    <source>
        <strain evidence="3 4">KC333</strain>
    </source>
</reference>
<dbReference type="PANTHER" id="PTHR22946">
    <property type="entry name" value="DIENELACTONE HYDROLASE DOMAIN-CONTAINING PROTEIN-RELATED"/>
    <property type="match status" value="1"/>
</dbReference>
<dbReference type="GO" id="GO:0006508">
    <property type="term" value="P:proteolysis"/>
    <property type="evidence" value="ECO:0007669"/>
    <property type="project" value="InterPro"/>
</dbReference>